<accession>A0A3N9PAJ6</accession>
<dbReference type="SMART" id="SM00530">
    <property type="entry name" value="HTH_XRE"/>
    <property type="match status" value="1"/>
</dbReference>
<evidence type="ECO:0000313" key="3">
    <source>
        <dbReference type="Proteomes" id="UP000282529"/>
    </source>
</evidence>
<dbReference type="EMBL" id="RQPI01000001">
    <property type="protein sequence ID" value="RQW13243.1"/>
    <property type="molecule type" value="Genomic_DNA"/>
</dbReference>
<gene>
    <name evidence="2" type="ORF">EH198_02090</name>
</gene>
<dbReference type="InterPro" id="IPR010982">
    <property type="entry name" value="Lambda_DNA-bd_dom_sf"/>
</dbReference>
<evidence type="ECO:0000313" key="2">
    <source>
        <dbReference type="EMBL" id="RQW13243.1"/>
    </source>
</evidence>
<dbReference type="InterPro" id="IPR001387">
    <property type="entry name" value="Cro/C1-type_HTH"/>
</dbReference>
<dbReference type="Pfam" id="PF13560">
    <property type="entry name" value="HTH_31"/>
    <property type="match status" value="1"/>
</dbReference>
<dbReference type="CDD" id="cd00093">
    <property type="entry name" value="HTH_XRE"/>
    <property type="match status" value="1"/>
</dbReference>
<name>A0A3N9PAJ6_9BACL</name>
<dbReference type="GO" id="GO:0003677">
    <property type="term" value="F:DNA binding"/>
    <property type="evidence" value="ECO:0007669"/>
    <property type="project" value="InterPro"/>
</dbReference>
<dbReference type="OrthoDB" id="5346389at2"/>
<organism evidence="2 3">
    <name type="scientific">Paenibacillus rhizophilus</name>
    <dbReference type="NCBI Taxonomy" id="1850366"/>
    <lineage>
        <taxon>Bacteria</taxon>
        <taxon>Bacillati</taxon>
        <taxon>Bacillota</taxon>
        <taxon>Bacilli</taxon>
        <taxon>Bacillales</taxon>
        <taxon>Paenibacillaceae</taxon>
        <taxon>Paenibacillus</taxon>
    </lineage>
</organism>
<feature type="domain" description="HTH cro/C1-type" evidence="1">
    <location>
        <begin position="12"/>
        <end position="84"/>
    </location>
</feature>
<dbReference type="InterPro" id="IPR041413">
    <property type="entry name" value="MLTR_LBD"/>
</dbReference>
<reference evidence="2 3" key="1">
    <citation type="submission" date="2018-11" db="EMBL/GenBank/DDBJ databases">
        <title>Genome sequence of strain 7197.</title>
        <authorList>
            <person name="Gao J."/>
            <person name="Sun J."/>
        </authorList>
    </citation>
    <scope>NUCLEOTIDE SEQUENCE [LARGE SCALE GENOMIC DNA]</scope>
    <source>
        <strain evidence="2 3">7197</strain>
    </source>
</reference>
<evidence type="ECO:0000259" key="1">
    <source>
        <dbReference type="SMART" id="SM00530"/>
    </source>
</evidence>
<dbReference type="Proteomes" id="UP000282529">
    <property type="component" value="Unassembled WGS sequence"/>
</dbReference>
<protein>
    <submittedName>
        <fullName evidence="2">XRE family transcriptional regulator</fullName>
    </submittedName>
</protein>
<dbReference type="Gene3D" id="3.30.450.180">
    <property type="match status" value="1"/>
</dbReference>
<proteinExistence type="predicted"/>
<keyword evidence="3" id="KW-1185">Reference proteome</keyword>
<dbReference type="PANTHER" id="PTHR35010">
    <property type="entry name" value="BLL4672 PROTEIN-RELATED"/>
    <property type="match status" value="1"/>
</dbReference>
<comment type="caution">
    <text evidence="2">The sequence shown here is derived from an EMBL/GenBank/DDBJ whole genome shotgun (WGS) entry which is preliminary data.</text>
</comment>
<dbReference type="AlphaFoldDB" id="A0A3N9PAJ6"/>
<dbReference type="RefSeq" id="WP_124693890.1">
    <property type="nucleotide sequence ID" value="NZ_JBHUFE010000016.1"/>
</dbReference>
<dbReference type="Gene3D" id="1.10.260.40">
    <property type="entry name" value="lambda repressor-like DNA-binding domains"/>
    <property type="match status" value="1"/>
</dbReference>
<sequence>MTQDKHQELGLFLKKKRASLTPEQVGLPTGSKRRVEGLRREEVAELAGLSIDWYVRLEQGRPVRPSAEVLLTLSDALQLNRKEREYLYTLAAQRLPDETPGSFKVSSGMQQFLDLQNPYPAYITDHEWNIIAWNQAALSVFGDYSAMTRLQRNSIWRSFMDPYMEKLLDNWEGHAKLRVSQLRMVHSQFPENPERTELINQLLRHSGKFENWWNEQTIAGTPEGKKLIHHPDVGDIRLSYLSFQAEELPNATITVHLASDTESRQRLERLLDNKIS</sequence>
<dbReference type="SUPFAM" id="SSF47413">
    <property type="entry name" value="lambda repressor-like DNA-binding domains"/>
    <property type="match status" value="1"/>
</dbReference>
<dbReference type="Pfam" id="PF17765">
    <property type="entry name" value="MLTR_LBD"/>
    <property type="match status" value="1"/>
</dbReference>